<accession>A0A8J2ZTY8</accession>
<gene>
    <name evidence="2" type="ORF">GCM10007096_08480</name>
</gene>
<keyword evidence="3" id="KW-1185">Reference proteome</keyword>
<dbReference type="PROSITE" id="PS51186">
    <property type="entry name" value="GNAT"/>
    <property type="match status" value="1"/>
</dbReference>
<dbReference type="SUPFAM" id="SSF55729">
    <property type="entry name" value="Acyl-CoA N-acyltransferases (Nat)"/>
    <property type="match status" value="1"/>
</dbReference>
<proteinExistence type="predicted"/>
<dbReference type="GO" id="GO:0016747">
    <property type="term" value="F:acyltransferase activity, transferring groups other than amino-acyl groups"/>
    <property type="evidence" value="ECO:0007669"/>
    <property type="project" value="InterPro"/>
</dbReference>
<dbReference type="Proteomes" id="UP000656813">
    <property type="component" value="Unassembled WGS sequence"/>
</dbReference>
<sequence>MLNTIEIVPIPYKDKEVLRQLLEFYLYDFSECEGFDLYPHGRYEYKYLDHYWTEPSRQPFFILADHLYAGFILLREEEDGTQTIAEFFIMRKYRRQGIGKYAAECIFDLFPGKWRVSEMATNIKAQYFWRHVIGDYTGGKYEEKISDNDDWKGPIQTFTNFRGEEGKC</sequence>
<dbReference type="AlphaFoldDB" id="A0A8J2ZTY8"/>
<dbReference type="EMBL" id="BMFV01000004">
    <property type="protein sequence ID" value="GGH77093.1"/>
    <property type="molecule type" value="Genomic_DNA"/>
</dbReference>
<feature type="domain" description="N-acetyltransferase" evidence="1">
    <location>
        <begin position="5"/>
        <end position="156"/>
    </location>
</feature>
<dbReference type="RefSeq" id="WP_229745395.1">
    <property type="nucleotide sequence ID" value="NZ_BMFV01000004.1"/>
</dbReference>
<dbReference type="Pfam" id="PF00583">
    <property type="entry name" value="Acetyltransf_1"/>
    <property type="match status" value="1"/>
</dbReference>
<name>A0A8J2ZTY8_9BACL</name>
<dbReference type="CDD" id="cd04301">
    <property type="entry name" value="NAT_SF"/>
    <property type="match status" value="1"/>
</dbReference>
<evidence type="ECO:0000313" key="3">
    <source>
        <dbReference type="Proteomes" id="UP000656813"/>
    </source>
</evidence>
<evidence type="ECO:0000313" key="2">
    <source>
        <dbReference type="EMBL" id="GGH77093.1"/>
    </source>
</evidence>
<organism evidence="2 3">
    <name type="scientific">Pullulanibacillus pueri</name>
    <dbReference type="NCBI Taxonomy" id="1437324"/>
    <lineage>
        <taxon>Bacteria</taxon>
        <taxon>Bacillati</taxon>
        <taxon>Bacillota</taxon>
        <taxon>Bacilli</taxon>
        <taxon>Bacillales</taxon>
        <taxon>Sporolactobacillaceae</taxon>
        <taxon>Pullulanibacillus</taxon>
    </lineage>
</organism>
<reference evidence="2" key="1">
    <citation type="journal article" date="2014" name="Int. J. Syst. Evol. Microbiol.">
        <title>Complete genome sequence of Corynebacterium casei LMG S-19264T (=DSM 44701T), isolated from a smear-ripened cheese.</title>
        <authorList>
            <consortium name="US DOE Joint Genome Institute (JGI-PGF)"/>
            <person name="Walter F."/>
            <person name="Albersmeier A."/>
            <person name="Kalinowski J."/>
            <person name="Ruckert C."/>
        </authorList>
    </citation>
    <scope>NUCLEOTIDE SEQUENCE</scope>
    <source>
        <strain evidence="2">CGMCC 1.12777</strain>
    </source>
</reference>
<reference evidence="2" key="2">
    <citation type="submission" date="2020-09" db="EMBL/GenBank/DDBJ databases">
        <authorList>
            <person name="Sun Q."/>
            <person name="Zhou Y."/>
        </authorList>
    </citation>
    <scope>NUCLEOTIDE SEQUENCE</scope>
    <source>
        <strain evidence="2">CGMCC 1.12777</strain>
    </source>
</reference>
<evidence type="ECO:0000259" key="1">
    <source>
        <dbReference type="PROSITE" id="PS51186"/>
    </source>
</evidence>
<dbReference type="Gene3D" id="3.40.630.30">
    <property type="match status" value="1"/>
</dbReference>
<dbReference type="InterPro" id="IPR016181">
    <property type="entry name" value="Acyl_CoA_acyltransferase"/>
</dbReference>
<protein>
    <recommendedName>
        <fullName evidence="1">N-acetyltransferase domain-containing protein</fullName>
    </recommendedName>
</protein>
<dbReference type="InterPro" id="IPR000182">
    <property type="entry name" value="GNAT_dom"/>
</dbReference>
<comment type="caution">
    <text evidence="2">The sequence shown here is derived from an EMBL/GenBank/DDBJ whole genome shotgun (WGS) entry which is preliminary data.</text>
</comment>